<dbReference type="FunFam" id="1.10.10.60:FF:000014">
    <property type="entry name" value="SWI/SNF complex subunit SMARCC2 isoform C"/>
    <property type="match status" value="1"/>
</dbReference>
<evidence type="ECO:0000256" key="4">
    <source>
        <dbReference type="ARBA" id="ARBA00023015"/>
    </source>
</evidence>
<keyword evidence="3" id="KW-0862">Zinc</keyword>
<evidence type="ECO:0000313" key="14">
    <source>
        <dbReference type="Proteomes" id="UP000886520"/>
    </source>
</evidence>
<organism evidence="13 14">
    <name type="scientific">Adiantum capillus-veneris</name>
    <name type="common">Maidenhair fern</name>
    <dbReference type="NCBI Taxonomy" id="13818"/>
    <lineage>
        <taxon>Eukaryota</taxon>
        <taxon>Viridiplantae</taxon>
        <taxon>Streptophyta</taxon>
        <taxon>Embryophyta</taxon>
        <taxon>Tracheophyta</taxon>
        <taxon>Polypodiopsida</taxon>
        <taxon>Polypodiidae</taxon>
        <taxon>Polypodiales</taxon>
        <taxon>Pteridineae</taxon>
        <taxon>Pteridaceae</taxon>
        <taxon>Vittarioideae</taxon>
        <taxon>Adiantum</taxon>
    </lineage>
</organism>
<dbReference type="SMART" id="SM00291">
    <property type="entry name" value="ZnF_ZZ"/>
    <property type="match status" value="1"/>
</dbReference>
<dbReference type="InterPro" id="IPR007526">
    <property type="entry name" value="SWIRM"/>
</dbReference>
<accession>A0A9D4UMM1</accession>
<dbReference type="GO" id="GO:0005634">
    <property type="term" value="C:nucleus"/>
    <property type="evidence" value="ECO:0007669"/>
    <property type="project" value="UniProtKB-ARBA"/>
</dbReference>
<dbReference type="InterPro" id="IPR041984">
    <property type="entry name" value="Rsc8/Ssr1/Ssr2_ZZ"/>
</dbReference>
<dbReference type="GO" id="GO:0008270">
    <property type="term" value="F:zinc ion binding"/>
    <property type="evidence" value="ECO:0007669"/>
    <property type="project" value="UniProtKB-KW"/>
</dbReference>
<evidence type="ECO:0000259" key="12">
    <source>
        <dbReference type="PROSITE" id="PS51293"/>
    </source>
</evidence>
<dbReference type="GO" id="GO:0003677">
    <property type="term" value="F:DNA binding"/>
    <property type="evidence" value="ECO:0007669"/>
    <property type="project" value="UniProtKB-KW"/>
</dbReference>
<dbReference type="FunFam" id="1.10.10.10:FF:000020">
    <property type="entry name" value="SWI/SNF complex subunit SMARCC2 isoform c"/>
    <property type="match status" value="1"/>
</dbReference>
<keyword evidence="14" id="KW-1185">Reference proteome</keyword>
<keyword evidence="2 8" id="KW-0863">Zinc-finger</keyword>
<dbReference type="Proteomes" id="UP000886520">
    <property type="component" value="Chromosome 14"/>
</dbReference>
<dbReference type="Gene3D" id="1.10.10.60">
    <property type="entry name" value="Homeodomain-like"/>
    <property type="match status" value="1"/>
</dbReference>
<keyword evidence="7" id="KW-0539">Nucleus</keyword>
<keyword evidence="5" id="KW-0238">DNA-binding</keyword>
<dbReference type="InterPro" id="IPR043145">
    <property type="entry name" value="Znf_ZZ_sf"/>
</dbReference>
<dbReference type="InterPro" id="IPR017884">
    <property type="entry name" value="SANT_dom"/>
</dbReference>
<feature type="compositionally biased region" description="Basic and acidic residues" evidence="9">
    <location>
        <begin position="593"/>
        <end position="603"/>
    </location>
</feature>
<feature type="compositionally biased region" description="Polar residues" evidence="9">
    <location>
        <begin position="560"/>
        <end position="569"/>
    </location>
</feature>
<evidence type="ECO:0000313" key="13">
    <source>
        <dbReference type="EMBL" id="KAI5070257.1"/>
    </source>
</evidence>
<evidence type="ECO:0000256" key="3">
    <source>
        <dbReference type="ARBA" id="ARBA00022833"/>
    </source>
</evidence>
<dbReference type="PANTHER" id="PTHR12802:SF41">
    <property type="entry name" value="BRAHMA ASSOCIATED PROTEIN 155 KDA"/>
    <property type="match status" value="1"/>
</dbReference>
<dbReference type="SUPFAM" id="SSF46689">
    <property type="entry name" value="Homeodomain-like"/>
    <property type="match status" value="2"/>
</dbReference>
<evidence type="ECO:0000256" key="6">
    <source>
        <dbReference type="ARBA" id="ARBA00023163"/>
    </source>
</evidence>
<dbReference type="SMART" id="SM00717">
    <property type="entry name" value="SANT"/>
    <property type="match status" value="1"/>
</dbReference>
<dbReference type="InterPro" id="IPR001005">
    <property type="entry name" value="SANT/Myb"/>
</dbReference>
<dbReference type="Pfam" id="PF16495">
    <property type="entry name" value="SWIRM-assoc_1"/>
    <property type="match status" value="1"/>
</dbReference>
<dbReference type="EMBL" id="JABFUD020000014">
    <property type="protein sequence ID" value="KAI5070257.1"/>
    <property type="molecule type" value="Genomic_DNA"/>
</dbReference>
<dbReference type="Gene3D" id="3.30.60.90">
    <property type="match status" value="1"/>
</dbReference>
<sequence length="782" mass="84135">MGSLKRKNASLGASPASNKRPSREDASGAAVPNGYTGRRAAGSAQSLVLPFSSSAAFAAASMPAATPVLEPLCNGVSAAAKTSEDPHLSTSSSSLLDTKSALLNNLMISDKEPSNSQDQEADTVVVLPESLHANNLGPLTPNHAGWFSWNSIHAVERRGLPEFFNTKSKLKTPALYMQYRNLLMRKYLENPDKVFTLADVVIDQKGGHLEAVKRIFEFLNHWGLLNSRALQHAEAEKPSKSRASVIEDTSGQPQWSLTSSLYQFDNPIAFHSSRSLTRLQRTVPPAVMTETTAADLQGGEQGLSVEYHCNSCSADCSKKRFHCQKQADFDLCPECYNGGKFSIGITSTDFILMEAVTDANSSDGWSDQETLLLLEALEMFGDNFSEIAEHVGTKTKAQCILHFIRLPIEDPFLEAVDANNNTTNAQTAADSIANAKSCQGEDQEENPKVLVHDPAQQEDSISVSGNAHHVDLPANDEKSSSAMNAIIAAAEAAGLFASDKQLALSECSNPVMTLVAFLAALVEPDAVSTSAQAALKVLADHASALQLADENSFHLELETPSTDATSASDINKESEEAVQLRSQSDPQDTPDVGGDRTERDDKGNANLDAEGLTKGSSLVSVKNAATTALAAAAVKAKFLADQEEWEILRLAAFVVDSQTKKIETKLKLFRELDAALEKEHNLLERSRQRLFVERSQIAATRAVQSSASGPHYTNVNAVIPGGPRPHHPMSRLPAGFVAVPPVPTGPRPSGPNDYIRGPPPPMLPQGMSMAPMRPVYYNNTQF</sequence>
<dbReference type="CDD" id="cd00167">
    <property type="entry name" value="SANT"/>
    <property type="match status" value="1"/>
</dbReference>
<dbReference type="Pfam" id="PF00569">
    <property type="entry name" value="ZZ"/>
    <property type="match status" value="1"/>
</dbReference>
<evidence type="ECO:0000256" key="9">
    <source>
        <dbReference type="SAM" id="MobiDB-lite"/>
    </source>
</evidence>
<dbReference type="PROSITE" id="PS50934">
    <property type="entry name" value="SWIRM"/>
    <property type="match status" value="1"/>
</dbReference>
<comment type="caution">
    <text evidence="13">The sequence shown here is derived from an EMBL/GenBank/DDBJ whole genome shotgun (WGS) entry which is preliminary data.</text>
</comment>
<feature type="region of interest" description="Disordered" evidence="9">
    <location>
        <begin position="560"/>
        <end position="610"/>
    </location>
</feature>
<dbReference type="CDD" id="cd02336">
    <property type="entry name" value="ZZ_RSC8"/>
    <property type="match status" value="1"/>
</dbReference>
<evidence type="ECO:0000259" key="11">
    <source>
        <dbReference type="PROSITE" id="PS50934"/>
    </source>
</evidence>
<evidence type="ECO:0008006" key="15">
    <source>
        <dbReference type="Google" id="ProtNLM"/>
    </source>
</evidence>
<dbReference type="Pfam" id="PF04433">
    <property type="entry name" value="SWIRM"/>
    <property type="match status" value="1"/>
</dbReference>
<name>A0A9D4UMM1_ADICA</name>
<dbReference type="InterPro" id="IPR000433">
    <property type="entry name" value="Znf_ZZ"/>
</dbReference>
<dbReference type="AlphaFoldDB" id="A0A9D4UMM1"/>
<dbReference type="InterPro" id="IPR032451">
    <property type="entry name" value="SMARCC_C"/>
</dbReference>
<proteinExistence type="predicted"/>
<dbReference type="Pfam" id="PF00249">
    <property type="entry name" value="Myb_DNA-binding"/>
    <property type="match status" value="1"/>
</dbReference>
<dbReference type="PROSITE" id="PS01357">
    <property type="entry name" value="ZF_ZZ_1"/>
    <property type="match status" value="1"/>
</dbReference>
<dbReference type="PROSITE" id="PS50135">
    <property type="entry name" value="ZF_ZZ_2"/>
    <property type="match status" value="1"/>
</dbReference>
<protein>
    <recommendedName>
        <fullName evidence="15">SWI/SNF complex subunit SWI3D</fullName>
    </recommendedName>
</protein>
<evidence type="ECO:0000256" key="7">
    <source>
        <dbReference type="ARBA" id="ARBA00023242"/>
    </source>
</evidence>
<keyword evidence="6" id="KW-0804">Transcription</keyword>
<evidence type="ECO:0000256" key="1">
    <source>
        <dbReference type="ARBA" id="ARBA00022723"/>
    </source>
</evidence>
<dbReference type="OrthoDB" id="118550at2759"/>
<gene>
    <name evidence="13" type="ORF">GOP47_0014600</name>
</gene>
<feature type="domain" description="SWIRM" evidence="11">
    <location>
        <begin position="138"/>
        <end position="236"/>
    </location>
</feature>
<evidence type="ECO:0000256" key="8">
    <source>
        <dbReference type="PROSITE-ProRule" id="PRU00228"/>
    </source>
</evidence>
<keyword evidence="1" id="KW-0479">Metal-binding</keyword>
<dbReference type="PROSITE" id="PS51293">
    <property type="entry name" value="SANT"/>
    <property type="match status" value="1"/>
</dbReference>
<feature type="domain" description="SANT" evidence="12">
    <location>
        <begin position="360"/>
        <end position="411"/>
    </location>
</feature>
<dbReference type="PANTHER" id="PTHR12802">
    <property type="entry name" value="SWI/SNF COMPLEX-RELATED"/>
    <property type="match status" value="1"/>
</dbReference>
<evidence type="ECO:0000259" key="10">
    <source>
        <dbReference type="PROSITE" id="PS50135"/>
    </source>
</evidence>
<evidence type="ECO:0000256" key="5">
    <source>
        <dbReference type="ARBA" id="ARBA00023125"/>
    </source>
</evidence>
<dbReference type="Gene3D" id="1.10.10.10">
    <property type="entry name" value="Winged helix-like DNA-binding domain superfamily/Winged helix DNA-binding domain"/>
    <property type="match status" value="1"/>
</dbReference>
<evidence type="ECO:0000256" key="2">
    <source>
        <dbReference type="ARBA" id="ARBA00022771"/>
    </source>
</evidence>
<feature type="domain" description="ZZ-type" evidence="10">
    <location>
        <begin position="304"/>
        <end position="361"/>
    </location>
</feature>
<feature type="region of interest" description="Disordered" evidence="9">
    <location>
        <begin position="1"/>
        <end position="34"/>
    </location>
</feature>
<dbReference type="SUPFAM" id="SSF57850">
    <property type="entry name" value="RING/U-box"/>
    <property type="match status" value="1"/>
</dbReference>
<reference evidence="13" key="1">
    <citation type="submission" date="2021-01" db="EMBL/GenBank/DDBJ databases">
        <title>Adiantum capillus-veneris genome.</title>
        <authorList>
            <person name="Fang Y."/>
            <person name="Liao Q."/>
        </authorList>
    </citation>
    <scope>NUCLEOTIDE SEQUENCE</scope>
    <source>
        <strain evidence="13">H3</strain>
        <tissue evidence="13">Leaf</tissue>
    </source>
</reference>
<dbReference type="InterPro" id="IPR009057">
    <property type="entry name" value="Homeodomain-like_sf"/>
</dbReference>
<dbReference type="InterPro" id="IPR036388">
    <property type="entry name" value="WH-like_DNA-bd_sf"/>
</dbReference>
<keyword evidence="4" id="KW-0805">Transcription regulation</keyword>